<dbReference type="Pfam" id="PF04542">
    <property type="entry name" value="Sigma70_r2"/>
    <property type="match status" value="1"/>
</dbReference>
<dbReference type="Pfam" id="PF04545">
    <property type="entry name" value="Sigma70_r4"/>
    <property type="match status" value="1"/>
</dbReference>
<evidence type="ECO:0000256" key="4">
    <source>
        <dbReference type="ARBA" id="ARBA00023163"/>
    </source>
</evidence>
<dbReference type="GO" id="GO:0003677">
    <property type="term" value="F:DNA binding"/>
    <property type="evidence" value="ECO:0007669"/>
    <property type="project" value="UniProtKB-KW"/>
</dbReference>
<keyword evidence="3" id="KW-0238">DNA-binding</keyword>
<dbReference type="InterPro" id="IPR000943">
    <property type="entry name" value="RNA_pol_sigma70"/>
</dbReference>
<evidence type="ECO:0000256" key="2">
    <source>
        <dbReference type="ARBA" id="ARBA00023082"/>
    </source>
</evidence>
<name>A1AUL9_PELPD</name>
<dbReference type="GO" id="GO:0016987">
    <property type="term" value="F:sigma factor activity"/>
    <property type="evidence" value="ECO:0007669"/>
    <property type="project" value="UniProtKB-KW"/>
</dbReference>
<gene>
    <name evidence="8" type="ordered locus">Ppro_3447</name>
</gene>
<accession>A1AUL9</accession>
<dbReference type="GO" id="GO:0003899">
    <property type="term" value="F:DNA-directed RNA polymerase activity"/>
    <property type="evidence" value="ECO:0007669"/>
    <property type="project" value="InterPro"/>
</dbReference>
<dbReference type="InterPro" id="IPR007624">
    <property type="entry name" value="RNA_pol_sigma70_r3"/>
</dbReference>
<dbReference type="AlphaFoldDB" id="A1AUL9"/>
<dbReference type="PRINTS" id="PR00046">
    <property type="entry name" value="SIGMA70FCT"/>
</dbReference>
<evidence type="ECO:0000259" key="7">
    <source>
        <dbReference type="Pfam" id="PF04545"/>
    </source>
</evidence>
<keyword evidence="9" id="KW-1185">Reference proteome</keyword>
<dbReference type="EMBL" id="CP000482">
    <property type="protein sequence ID" value="ABL01040.1"/>
    <property type="molecule type" value="Genomic_DNA"/>
</dbReference>
<evidence type="ECO:0000256" key="3">
    <source>
        <dbReference type="ARBA" id="ARBA00023125"/>
    </source>
</evidence>
<organism evidence="8 9">
    <name type="scientific">Pelobacter propionicus (strain DSM 2379 / NBRC 103807 / OttBd1)</name>
    <dbReference type="NCBI Taxonomy" id="338966"/>
    <lineage>
        <taxon>Bacteria</taxon>
        <taxon>Pseudomonadati</taxon>
        <taxon>Thermodesulfobacteriota</taxon>
        <taxon>Desulfuromonadia</taxon>
        <taxon>Desulfuromonadales</taxon>
        <taxon>Desulfuromonadaceae</taxon>
        <taxon>Pelobacter</taxon>
    </lineage>
</organism>
<dbReference type="SUPFAM" id="SSF88946">
    <property type="entry name" value="Sigma2 domain of RNA polymerase sigma factors"/>
    <property type="match status" value="1"/>
</dbReference>
<keyword evidence="1" id="KW-0805">Transcription regulation</keyword>
<dbReference type="HOGENOM" id="CLU_014793_8_1_7"/>
<dbReference type="eggNOG" id="COG1191">
    <property type="taxonomic scope" value="Bacteria"/>
</dbReference>
<feature type="domain" description="RNA polymerase sigma-70 region 4" evidence="7">
    <location>
        <begin position="194"/>
        <end position="242"/>
    </location>
</feature>
<dbReference type="InterPro" id="IPR007627">
    <property type="entry name" value="RNA_pol_sigma70_r2"/>
</dbReference>
<dbReference type="PIRSF" id="PIRSF000770">
    <property type="entry name" value="RNA_pol_sigma-SigE/K"/>
    <property type="match status" value="1"/>
</dbReference>
<dbReference type="NCBIfam" id="TIGR02479">
    <property type="entry name" value="FliA_WhiG"/>
    <property type="match status" value="1"/>
</dbReference>
<dbReference type="KEGG" id="ppd:Ppro_3447"/>
<dbReference type="InterPro" id="IPR014284">
    <property type="entry name" value="RNA_pol_sigma-70_dom"/>
</dbReference>
<dbReference type="STRING" id="338966.Ppro_3447"/>
<dbReference type="InterPro" id="IPR007630">
    <property type="entry name" value="RNA_pol_sigma70_r4"/>
</dbReference>
<dbReference type="Gene3D" id="1.20.140.160">
    <property type="match status" value="1"/>
</dbReference>
<dbReference type="RefSeq" id="WP_011737256.1">
    <property type="nucleotide sequence ID" value="NC_008609.1"/>
</dbReference>
<feature type="domain" description="RNA polymerase sigma-70 region 3" evidence="5">
    <location>
        <begin position="102"/>
        <end position="180"/>
    </location>
</feature>
<evidence type="ECO:0000313" key="9">
    <source>
        <dbReference type="Proteomes" id="UP000006732"/>
    </source>
</evidence>
<dbReference type="NCBIfam" id="NF005413">
    <property type="entry name" value="PRK06986.1"/>
    <property type="match status" value="1"/>
</dbReference>
<dbReference type="GO" id="GO:0006352">
    <property type="term" value="P:DNA-templated transcription initiation"/>
    <property type="evidence" value="ECO:0007669"/>
    <property type="project" value="InterPro"/>
</dbReference>
<evidence type="ECO:0000259" key="6">
    <source>
        <dbReference type="Pfam" id="PF04542"/>
    </source>
</evidence>
<keyword evidence="2" id="KW-0731">Sigma factor</keyword>
<reference evidence="8 9" key="1">
    <citation type="submission" date="2006-10" db="EMBL/GenBank/DDBJ databases">
        <title>Complete sequence of chromosome of Pelobacter propionicus DSM 2379.</title>
        <authorList>
            <consortium name="US DOE Joint Genome Institute"/>
            <person name="Copeland A."/>
            <person name="Lucas S."/>
            <person name="Lapidus A."/>
            <person name="Barry K."/>
            <person name="Detter J.C."/>
            <person name="Glavina del Rio T."/>
            <person name="Hammon N."/>
            <person name="Israni S."/>
            <person name="Dalin E."/>
            <person name="Tice H."/>
            <person name="Pitluck S."/>
            <person name="Saunders E."/>
            <person name="Brettin T."/>
            <person name="Bruce D."/>
            <person name="Han C."/>
            <person name="Tapia R."/>
            <person name="Schmutz J."/>
            <person name="Larimer F."/>
            <person name="Land M."/>
            <person name="Hauser L."/>
            <person name="Kyrpides N."/>
            <person name="Kim E."/>
            <person name="Lovley D."/>
            <person name="Richardson P."/>
        </authorList>
    </citation>
    <scope>NUCLEOTIDE SEQUENCE [LARGE SCALE GENOMIC DNA]</scope>
    <source>
        <strain evidence="9">DSM 2379 / NBRC 103807 / OttBd1</strain>
    </source>
</reference>
<protein>
    <submittedName>
        <fullName evidence="8">RNA polymerase, sigma 28 subunit, SigD/FliA/WhiG</fullName>
    </submittedName>
</protein>
<feature type="domain" description="RNA polymerase sigma-70 region 2" evidence="6">
    <location>
        <begin position="22"/>
        <end position="91"/>
    </location>
</feature>
<keyword evidence="4" id="KW-0804">Transcription</keyword>
<dbReference type="OrthoDB" id="9799825at2"/>
<sequence length="250" mass="28468">MSSTTKAFNDTDETAPLTREELIVKHMPMARYLVARISPQLPPHLDQQDLMSAAMIGLIHAADRFDPNRGVLFKTFAEQHIRGTIIDELRSYDVLSRTMRDKYKRLSRQLVSLEHQLGRNPTSEEVAESLGIGLEEYYELLDDVHAYSFISIDDSWDDDEGNSLCLGDVLCESEAKSPQQQVMTMQLAEELGKAIDALPEKDRLVVTLYYKEDLRLKEIGEAMGLTESRISQILSQAMVRLRSKLKLHKN</sequence>
<dbReference type="PANTHER" id="PTHR30385:SF7">
    <property type="entry name" value="RNA POLYMERASE SIGMA FACTOR FLIA"/>
    <property type="match status" value="1"/>
</dbReference>
<evidence type="ECO:0000259" key="5">
    <source>
        <dbReference type="Pfam" id="PF04539"/>
    </source>
</evidence>
<dbReference type="NCBIfam" id="TIGR02937">
    <property type="entry name" value="sigma70-ECF"/>
    <property type="match status" value="1"/>
</dbReference>
<dbReference type="Proteomes" id="UP000006732">
    <property type="component" value="Chromosome"/>
</dbReference>
<dbReference type="PANTHER" id="PTHR30385">
    <property type="entry name" value="SIGMA FACTOR F FLAGELLAR"/>
    <property type="match status" value="1"/>
</dbReference>
<dbReference type="SUPFAM" id="SSF88659">
    <property type="entry name" value="Sigma3 and sigma4 domains of RNA polymerase sigma factors"/>
    <property type="match status" value="2"/>
</dbReference>
<evidence type="ECO:0000256" key="1">
    <source>
        <dbReference type="ARBA" id="ARBA00023015"/>
    </source>
</evidence>
<evidence type="ECO:0000313" key="8">
    <source>
        <dbReference type="EMBL" id="ABL01040.1"/>
    </source>
</evidence>
<dbReference type="InterPro" id="IPR013324">
    <property type="entry name" value="RNA_pol_sigma_r3/r4-like"/>
</dbReference>
<dbReference type="InterPro" id="IPR013325">
    <property type="entry name" value="RNA_pol_sigma_r2"/>
</dbReference>
<dbReference type="InterPro" id="IPR012845">
    <property type="entry name" value="RNA_pol_sigma_FliA_WhiG"/>
</dbReference>
<dbReference type="Gene3D" id="1.10.1740.10">
    <property type="match status" value="1"/>
</dbReference>
<dbReference type="CDD" id="cd06171">
    <property type="entry name" value="Sigma70_r4"/>
    <property type="match status" value="1"/>
</dbReference>
<dbReference type="Pfam" id="PF04539">
    <property type="entry name" value="Sigma70_r3"/>
    <property type="match status" value="1"/>
</dbReference>
<proteinExistence type="predicted"/>